<reference evidence="2 3" key="2">
    <citation type="submission" date="2020-03" db="EMBL/GenBank/DDBJ databases">
        <authorList>
            <person name="Ichikawa N."/>
            <person name="Kimura A."/>
            <person name="Kitahashi Y."/>
            <person name="Uohara A."/>
        </authorList>
    </citation>
    <scope>NUCLEOTIDE SEQUENCE [LARGE SCALE GENOMIC DNA]</scope>
    <source>
        <strain evidence="2 3">NBRC 107702</strain>
    </source>
</reference>
<feature type="transmembrane region" description="Helical" evidence="1">
    <location>
        <begin position="79"/>
        <end position="99"/>
    </location>
</feature>
<name>A0A6F8XQA0_9ACTN</name>
<gene>
    <name evidence="2" type="ORF">Pflav_023790</name>
</gene>
<evidence type="ECO:0008006" key="4">
    <source>
        <dbReference type="Google" id="ProtNLM"/>
    </source>
</evidence>
<reference evidence="2 3" key="1">
    <citation type="submission" date="2020-03" db="EMBL/GenBank/DDBJ databases">
        <title>Whole genome shotgun sequence of Phytohabitans flavus NBRC 107702.</title>
        <authorList>
            <person name="Komaki H."/>
            <person name="Tamura T."/>
        </authorList>
    </citation>
    <scope>NUCLEOTIDE SEQUENCE [LARGE SCALE GENOMIC DNA]</scope>
    <source>
        <strain evidence="2 3">NBRC 107702</strain>
    </source>
</reference>
<evidence type="ECO:0000313" key="3">
    <source>
        <dbReference type="Proteomes" id="UP000502508"/>
    </source>
</evidence>
<organism evidence="2 3">
    <name type="scientific">Phytohabitans flavus</name>
    <dbReference type="NCBI Taxonomy" id="1076124"/>
    <lineage>
        <taxon>Bacteria</taxon>
        <taxon>Bacillati</taxon>
        <taxon>Actinomycetota</taxon>
        <taxon>Actinomycetes</taxon>
        <taxon>Micromonosporales</taxon>
        <taxon>Micromonosporaceae</taxon>
    </lineage>
</organism>
<sequence length="132" mass="13486">MSDAMRGAGTADLVRQAADQISRLVRDELALARAEVMQKGKRAGAGAGLLGGGGVIAMFGVAALIAAAILGIAEGLPGWLAALIVAVALFAMAGVLALAGRRQVVRGVPPVPQEAVRSVRADIDEVRERAHR</sequence>
<dbReference type="Proteomes" id="UP000502508">
    <property type="component" value="Chromosome"/>
</dbReference>
<keyword evidence="1" id="KW-0812">Transmembrane</keyword>
<keyword evidence="1" id="KW-1133">Transmembrane helix</keyword>
<keyword evidence="1" id="KW-0472">Membrane</keyword>
<dbReference type="EMBL" id="AP022870">
    <property type="protein sequence ID" value="BCB75969.1"/>
    <property type="molecule type" value="Genomic_DNA"/>
</dbReference>
<proteinExistence type="predicted"/>
<dbReference type="AlphaFoldDB" id="A0A6F8XQA0"/>
<evidence type="ECO:0000313" key="2">
    <source>
        <dbReference type="EMBL" id="BCB75969.1"/>
    </source>
</evidence>
<dbReference type="Pfam" id="PF07332">
    <property type="entry name" value="Phage_holin_3_6"/>
    <property type="match status" value="1"/>
</dbReference>
<dbReference type="KEGG" id="pfla:Pflav_023790"/>
<dbReference type="InterPro" id="IPR009937">
    <property type="entry name" value="Phage_holin_3_6"/>
</dbReference>
<dbReference type="RefSeq" id="WP_173036041.1">
    <property type="nucleotide sequence ID" value="NZ_AP022870.1"/>
</dbReference>
<evidence type="ECO:0000256" key="1">
    <source>
        <dbReference type="SAM" id="Phobius"/>
    </source>
</evidence>
<feature type="transmembrane region" description="Helical" evidence="1">
    <location>
        <begin position="47"/>
        <end position="73"/>
    </location>
</feature>
<accession>A0A6F8XQA0</accession>
<protein>
    <recommendedName>
        <fullName evidence="4">Transporter</fullName>
    </recommendedName>
</protein>
<keyword evidence="3" id="KW-1185">Reference proteome</keyword>